<dbReference type="GO" id="GO:0031849">
    <property type="term" value="F:olfactory receptor binding"/>
    <property type="evidence" value="ECO:0007669"/>
    <property type="project" value="TreeGrafter"/>
</dbReference>
<keyword evidence="2" id="KW-0812">Transmembrane</keyword>
<dbReference type="PANTHER" id="PTHR14402">
    <property type="entry name" value="RECEPTOR TRANSPORTING PROTEIN"/>
    <property type="match status" value="1"/>
</dbReference>
<dbReference type="AlphaFoldDB" id="A0A667WTP9"/>
<dbReference type="Ensembl" id="ENSMMDT00005005976.1">
    <property type="protein sequence ID" value="ENSMMDP00005005822.1"/>
    <property type="gene ID" value="ENSMMDG00005003260.1"/>
</dbReference>
<proteinExistence type="predicted"/>
<dbReference type="Pfam" id="PF13695">
    <property type="entry name" value="Zn_ribbon_3CxxC"/>
    <property type="match status" value="1"/>
</dbReference>
<organism evidence="9 10">
    <name type="scientific">Myripristis murdjan</name>
    <name type="common">pinecone soldierfish</name>
    <dbReference type="NCBI Taxonomy" id="586833"/>
    <lineage>
        <taxon>Eukaryota</taxon>
        <taxon>Metazoa</taxon>
        <taxon>Chordata</taxon>
        <taxon>Craniata</taxon>
        <taxon>Vertebrata</taxon>
        <taxon>Euteleostomi</taxon>
        <taxon>Actinopterygii</taxon>
        <taxon>Neopterygii</taxon>
        <taxon>Teleostei</taxon>
        <taxon>Neoteleostei</taxon>
        <taxon>Acanthomorphata</taxon>
        <taxon>Holocentriformes</taxon>
        <taxon>Holocentridae</taxon>
        <taxon>Myripristis</taxon>
    </lineage>
</organism>
<keyword evidence="4" id="KW-0863">Zinc-finger</keyword>
<evidence type="ECO:0000259" key="8">
    <source>
        <dbReference type="SMART" id="SM01328"/>
    </source>
</evidence>
<dbReference type="InterPro" id="IPR026096">
    <property type="entry name" value="R-trans_p"/>
</dbReference>
<reference evidence="9" key="1">
    <citation type="submission" date="2019-06" db="EMBL/GenBank/DDBJ databases">
        <authorList>
            <consortium name="Wellcome Sanger Institute Data Sharing"/>
        </authorList>
    </citation>
    <scope>NUCLEOTIDE SEQUENCE [LARGE SCALE GENOMIC DNA]</scope>
</reference>
<keyword evidence="10" id="KW-1185">Reference proteome</keyword>
<evidence type="ECO:0000313" key="10">
    <source>
        <dbReference type="Proteomes" id="UP000472263"/>
    </source>
</evidence>
<comment type="subcellular location">
    <subcellularLocation>
        <location evidence="1">Membrane</location>
        <topology evidence="1">Single-pass membrane protein</topology>
    </subcellularLocation>
</comment>
<evidence type="ECO:0000256" key="3">
    <source>
        <dbReference type="ARBA" id="ARBA00022723"/>
    </source>
</evidence>
<dbReference type="GO" id="GO:0016020">
    <property type="term" value="C:membrane"/>
    <property type="evidence" value="ECO:0007669"/>
    <property type="project" value="UniProtKB-SubCell"/>
</dbReference>
<evidence type="ECO:0000256" key="2">
    <source>
        <dbReference type="ARBA" id="ARBA00022692"/>
    </source>
</evidence>
<keyword evidence="5" id="KW-0862">Zinc</keyword>
<gene>
    <name evidence="9" type="primary">LOC115368044</name>
</gene>
<reference evidence="9" key="3">
    <citation type="submission" date="2025-09" db="UniProtKB">
        <authorList>
            <consortium name="Ensembl"/>
        </authorList>
    </citation>
    <scope>IDENTIFICATION</scope>
</reference>
<evidence type="ECO:0000313" key="9">
    <source>
        <dbReference type="Ensembl" id="ENSMMDP00005005822.1"/>
    </source>
</evidence>
<protein>
    <recommendedName>
        <fullName evidence="8">3CxxC-type domain-containing protein</fullName>
    </recommendedName>
</protein>
<feature type="domain" description="3CxxC-type" evidence="8">
    <location>
        <begin position="50"/>
        <end position="159"/>
    </location>
</feature>
<keyword evidence="6" id="KW-1133">Transmembrane helix</keyword>
<dbReference type="SMART" id="SM01328">
    <property type="entry name" value="zf-3CxxC"/>
    <property type="match status" value="1"/>
</dbReference>
<reference evidence="9" key="2">
    <citation type="submission" date="2025-08" db="UniProtKB">
        <authorList>
            <consortium name="Ensembl"/>
        </authorList>
    </citation>
    <scope>IDENTIFICATION</scope>
</reference>
<keyword evidence="7" id="KW-0472">Membrane</keyword>
<dbReference type="GO" id="GO:0006612">
    <property type="term" value="P:protein targeting to membrane"/>
    <property type="evidence" value="ECO:0007669"/>
    <property type="project" value="TreeGrafter"/>
</dbReference>
<dbReference type="Proteomes" id="UP000472263">
    <property type="component" value="Chromosome 11"/>
</dbReference>
<dbReference type="PANTHER" id="PTHR14402:SF20">
    <property type="entry name" value="RECEPTOR-TRANSPORTING PROTEIN 2"/>
    <property type="match status" value="1"/>
</dbReference>
<evidence type="ECO:0000256" key="4">
    <source>
        <dbReference type="ARBA" id="ARBA00022771"/>
    </source>
</evidence>
<keyword evidence="3" id="KW-0479">Metal-binding</keyword>
<evidence type="ECO:0000256" key="6">
    <source>
        <dbReference type="ARBA" id="ARBA00022989"/>
    </source>
</evidence>
<sequence>MSTEWVPSLWIYQFEQMVDEQLDYGDQWGLNFNYSQTNEVTNEENKRGWKVHCIFLCHSCRRTWPSARVVVLFRYRLRGNQHRGTVIMRPFRQACRECQNKEFILPGFSEDEVKQALLKLFAKIRKNCYGVEDGDCSGSTENVYTKPHEENLCEACSEGICQEE</sequence>
<dbReference type="InParanoid" id="A0A667WTP9"/>
<accession>A0A667WTP9</accession>
<evidence type="ECO:0000256" key="1">
    <source>
        <dbReference type="ARBA" id="ARBA00004167"/>
    </source>
</evidence>
<dbReference type="GeneTree" id="ENSGT00940000170872"/>
<name>A0A667WTP9_9TELE</name>
<dbReference type="GO" id="GO:0008270">
    <property type="term" value="F:zinc ion binding"/>
    <property type="evidence" value="ECO:0007669"/>
    <property type="project" value="UniProtKB-KW"/>
</dbReference>
<evidence type="ECO:0000256" key="7">
    <source>
        <dbReference type="ARBA" id="ARBA00023136"/>
    </source>
</evidence>
<evidence type="ECO:0000256" key="5">
    <source>
        <dbReference type="ARBA" id="ARBA00022833"/>
    </source>
</evidence>
<dbReference type="InterPro" id="IPR027377">
    <property type="entry name" value="ZAR1/RTP1-5-like_Znf-3CxxC"/>
</dbReference>
<dbReference type="GO" id="GO:0051205">
    <property type="term" value="P:protein insertion into membrane"/>
    <property type="evidence" value="ECO:0007669"/>
    <property type="project" value="TreeGrafter"/>
</dbReference>